<reference evidence="5 6" key="1">
    <citation type="submission" date="2019-06" db="EMBL/GenBank/DDBJ databases">
        <title>Genome sequence of Rhodobacteraceae bacterium D4M1.</title>
        <authorList>
            <person name="Cao J."/>
        </authorList>
    </citation>
    <scope>NUCLEOTIDE SEQUENCE [LARGE SCALE GENOMIC DNA]</scope>
    <source>
        <strain evidence="5 6">D4M1</strain>
        <plasmid evidence="6">pd4m1a</plasmid>
    </source>
</reference>
<keyword evidence="1" id="KW-0482">Metalloprotease</keyword>
<protein>
    <recommendedName>
        <fullName evidence="1">Microcystinase C</fullName>
        <shortName evidence="1">MlrC</shortName>
    </recommendedName>
</protein>
<dbReference type="OrthoDB" id="9782658at2"/>
<geneLocation type="plasmid" evidence="6">
    <name>pd4m1a</name>
</geneLocation>
<evidence type="ECO:0000313" key="5">
    <source>
        <dbReference type="EMBL" id="QDL93973.1"/>
    </source>
</evidence>
<dbReference type="InterPro" id="IPR015995">
    <property type="entry name" value="MlrC_N"/>
</dbReference>
<feature type="domain" description="Microcystin LR degradation protein MlrC N-terminal" evidence="4">
    <location>
        <begin position="10"/>
        <end position="296"/>
    </location>
</feature>
<keyword evidence="6" id="KW-1185">Reference proteome</keyword>
<name>A0A5B8G4S2_9RHOB</name>
<gene>
    <name evidence="5" type="ORF">FDP22_19050</name>
</gene>
<evidence type="ECO:0000259" key="3">
    <source>
        <dbReference type="Pfam" id="PF07171"/>
    </source>
</evidence>
<proteinExistence type="inferred from homology"/>
<keyword evidence="5" id="KW-0614">Plasmid</keyword>
<feature type="compositionally biased region" description="Polar residues" evidence="2">
    <location>
        <begin position="501"/>
        <end position="515"/>
    </location>
</feature>
<dbReference type="GO" id="GO:0046872">
    <property type="term" value="F:metal ion binding"/>
    <property type="evidence" value="ECO:0007669"/>
    <property type="project" value="UniProtKB-KW"/>
</dbReference>
<keyword evidence="1" id="KW-0479">Metal-binding</keyword>
<dbReference type="PIRSF" id="PIRSF012702">
    <property type="entry name" value="UCP012702"/>
    <property type="match status" value="1"/>
</dbReference>
<dbReference type="Proteomes" id="UP000305888">
    <property type="component" value="Plasmid pD4M1A"/>
</dbReference>
<evidence type="ECO:0000256" key="1">
    <source>
        <dbReference type="PIRNR" id="PIRNR012702"/>
    </source>
</evidence>
<comment type="similarity">
    <text evidence="1">Belongs to the peptidase M81 family.</text>
</comment>
<feature type="region of interest" description="Disordered" evidence="2">
    <location>
        <begin position="492"/>
        <end position="515"/>
    </location>
</feature>
<organism evidence="5 6">
    <name type="scientific">Paroceanicella profunda</name>
    <dbReference type="NCBI Taxonomy" id="2579971"/>
    <lineage>
        <taxon>Bacteria</taxon>
        <taxon>Pseudomonadati</taxon>
        <taxon>Pseudomonadota</taxon>
        <taxon>Alphaproteobacteria</taxon>
        <taxon>Rhodobacterales</taxon>
        <taxon>Paracoccaceae</taxon>
        <taxon>Paroceanicella</taxon>
    </lineage>
</organism>
<keyword evidence="1" id="KW-0378">Hydrolase</keyword>
<comment type="cofactor">
    <cofactor evidence="1">
        <name>Zn(2+)</name>
        <dbReference type="ChEBI" id="CHEBI:29105"/>
    </cofactor>
    <text evidence="1">Binds 1 zinc ion per subunit.</text>
</comment>
<dbReference type="KEGG" id="ppru:FDP22_19050"/>
<dbReference type="GO" id="GO:0006508">
    <property type="term" value="P:proteolysis"/>
    <property type="evidence" value="ECO:0007669"/>
    <property type="project" value="UniProtKB-KW"/>
</dbReference>
<accession>A0A5B8G4S2</accession>
<dbReference type="RefSeq" id="WP_138573639.1">
    <property type="nucleotide sequence ID" value="NZ_CP040819.1"/>
</dbReference>
<sequence length="515" mass="53899">MSSASSTAPRIAVGGFLHETNTFGPSKATYEDFASGGGSGRMVEGEAILGRARGMNAAIAGAIEAGEARGWDMIPTLWCATSPSAHVTEDAFERITGRMLELIEAALPLDGIFLDLHGAMVTEHLDDGEGELLRRLREIVGPDMPVVVALDLHANVTPLMVSAADVLESYRTYPHVDMAETGARGAAALATMIGTASRPGKAFLQAPFLTAISWQCTDMEPAKGLYALLGELERDQLTMSFNMGFPAADFPDCGMSVLAYGAGADTAARALMKAVEAAESAFAGRVYTPEDGIAEARRIAASASRPVIIADTQDNPGAGADSDTTGMLRALIAEGGRAAIGNLYDPESALAAHAAGVGATVRLSLGAKSAIPGDAPLEAEFVVEALTDGSFLAKGPYYLGRMMNMGPSACLRIGDVRIALTSAKAQMADREMFRTLGIVPEEEPLLVVKSSVHFRADFAPIAEEILVCAAPGPMAVDPALLPWTRLRPGLRMSPNGPVFQPSEQNSPKETTNAGH</sequence>
<feature type="domain" description="Microcystin LR degradation protein MlrC C-terminal" evidence="3">
    <location>
        <begin position="309"/>
        <end position="485"/>
    </location>
</feature>
<dbReference type="Pfam" id="PF07171">
    <property type="entry name" value="MlrC_C"/>
    <property type="match status" value="1"/>
</dbReference>
<comment type="function">
    <text evidence="1">Involved in peptidolytic degradation of cyclic heptapeptide hepatotoxin microcystin (MC).</text>
</comment>
<evidence type="ECO:0000313" key="6">
    <source>
        <dbReference type="Proteomes" id="UP000305888"/>
    </source>
</evidence>
<dbReference type="InterPro" id="IPR010799">
    <property type="entry name" value="MlrC_C"/>
</dbReference>
<keyword evidence="1" id="KW-0645">Protease</keyword>
<dbReference type="InterPro" id="IPR009197">
    <property type="entry name" value="MlrC"/>
</dbReference>
<dbReference type="EMBL" id="CP040819">
    <property type="protein sequence ID" value="QDL93973.1"/>
    <property type="molecule type" value="Genomic_DNA"/>
</dbReference>
<dbReference type="AlphaFoldDB" id="A0A5B8G4S2"/>
<dbReference type="GO" id="GO:0008237">
    <property type="term" value="F:metallopeptidase activity"/>
    <property type="evidence" value="ECO:0007669"/>
    <property type="project" value="UniProtKB-KW"/>
</dbReference>
<evidence type="ECO:0000259" key="4">
    <source>
        <dbReference type="Pfam" id="PF07364"/>
    </source>
</evidence>
<dbReference type="Pfam" id="PF07364">
    <property type="entry name" value="DUF1485"/>
    <property type="match status" value="1"/>
</dbReference>
<evidence type="ECO:0000256" key="2">
    <source>
        <dbReference type="SAM" id="MobiDB-lite"/>
    </source>
</evidence>